<feature type="transmembrane region" description="Helical" evidence="2">
    <location>
        <begin position="145"/>
        <end position="164"/>
    </location>
</feature>
<keyword evidence="2" id="KW-1133">Transmembrane helix</keyword>
<dbReference type="Proteomes" id="UP001046870">
    <property type="component" value="Chromosome 20"/>
</dbReference>
<evidence type="ECO:0000256" key="1">
    <source>
        <dbReference type="SAM" id="MobiDB-lite"/>
    </source>
</evidence>
<evidence type="ECO:0000313" key="4">
    <source>
        <dbReference type="EMBL" id="KAG7458928.1"/>
    </source>
</evidence>
<dbReference type="EMBL" id="JAFDVH010000020">
    <property type="protein sequence ID" value="KAG7458928.1"/>
    <property type="molecule type" value="Genomic_DNA"/>
</dbReference>
<feature type="compositionally biased region" description="Basic and acidic residues" evidence="1">
    <location>
        <begin position="128"/>
        <end position="137"/>
    </location>
</feature>
<evidence type="ECO:0000313" key="5">
    <source>
        <dbReference type="Proteomes" id="UP001046870"/>
    </source>
</evidence>
<evidence type="ECO:0000256" key="3">
    <source>
        <dbReference type="SAM" id="SignalP"/>
    </source>
</evidence>
<comment type="caution">
    <text evidence="4">The sequence shown here is derived from an EMBL/GenBank/DDBJ whole genome shotgun (WGS) entry which is preliminary data.</text>
</comment>
<feature type="signal peptide" evidence="3">
    <location>
        <begin position="1"/>
        <end position="22"/>
    </location>
</feature>
<dbReference type="AlphaFoldDB" id="A0A9D3SWL7"/>
<keyword evidence="2" id="KW-0472">Membrane</keyword>
<feature type="chain" id="PRO_5038476352" evidence="3">
    <location>
        <begin position="23"/>
        <end position="230"/>
    </location>
</feature>
<feature type="compositionally biased region" description="Polar residues" evidence="1">
    <location>
        <begin position="86"/>
        <end position="96"/>
    </location>
</feature>
<dbReference type="OrthoDB" id="8963637at2759"/>
<name>A0A9D3SWL7_MEGAT</name>
<reference evidence="4" key="1">
    <citation type="submission" date="2021-01" db="EMBL/GenBank/DDBJ databases">
        <authorList>
            <person name="Zahm M."/>
            <person name="Roques C."/>
            <person name="Cabau C."/>
            <person name="Klopp C."/>
            <person name="Donnadieu C."/>
            <person name="Jouanno E."/>
            <person name="Lampietro C."/>
            <person name="Louis A."/>
            <person name="Herpin A."/>
            <person name="Echchiki A."/>
            <person name="Berthelot C."/>
            <person name="Parey E."/>
            <person name="Roest-Crollius H."/>
            <person name="Braasch I."/>
            <person name="Postlethwait J."/>
            <person name="Bobe J."/>
            <person name="Montfort J."/>
            <person name="Bouchez O."/>
            <person name="Begum T."/>
            <person name="Mejri S."/>
            <person name="Adams A."/>
            <person name="Chen W.-J."/>
            <person name="Guiguen Y."/>
        </authorList>
    </citation>
    <scope>NUCLEOTIDE SEQUENCE</scope>
    <source>
        <strain evidence="4">YG-15Mar2019-1</strain>
        <tissue evidence="4">Brain</tissue>
    </source>
</reference>
<accession>A0A9D3SWL7</accession>
<keyword evidence="5" id="KW-1185">Reference proteome</keyword>
<keyword evidence="3" id="KW-0732">Signal</keyword>
<organism evidence="4 5">
    <name type="scientific">Megalops atlanticus</name>
    <name type="common">Tarpon</name>
    <name type="synonym">Clupea gigantea</name>
    <dbReference type="NCBI Taxonomy" id="7932"/>
    <lineage>
        <taxon>Eukaryota</taxon>
        <taxon>Metazoa</taxon>
        <taxon>Chordata</taxon>
        <taxon>Craniata</taxon>
        <taxon>Vertebrata</taxon>
        <taxon>Euteleostomi</taxon>
        <taxon>Actinopterygii</taxon>
        <taxon>Neopterygii</taxon>
        <taxon>Teleostei</taxon>
        <taxon>Elopiformes</taxon>
        <taxon>Megalopidae</taxon>
        <taxon>Megalops</taxon>
    </lineage>
</organism>
<proteinExistence type="predicted"/>
<sequence length="230" mass="25130">MKPARAASVLLTSLLLLRTASSGDPSSHKEVRLCDFLNQLKLPKNDMKTLLETLCKAFRDCGVQDEEIKSATETAQHIHTAARPTVVTSRQSTTATGPEAGPALSKSNMQEPSMILPNAGLPVPTPRVKPELPEGERSQKSDRKMLWILLGALGALILVTIFVLKSKVLTCTKVHTYTDVAEYSEEKLYNKNDDIVLLGVTAPGSEGEDNYSCSPRASMRYDEISHDSAY</sequence>
<feature type="region of interest" description="Disordered" evidence="1">
    <location>
        <begin position="75"/>
        <end position="137"/>
    </location>
</feature>
<evidence type="ECO:0000256" key="2">
    <source>
        <dbReference type="SAM" id="Phobius"/>
    </source>
</evidence>
<keyword evidence="2" id="KW-0812">Transmembrane</keyword>
<protein>
    <submittedName>
        <fullName evidence="4">Uncharacterized protein</fullName>
    </submittedName>
</protein>
<gene>
    <name evidence="4" type="ORF">MATL_G00225800</name>
</gene>